<dbReference type="EMBL" id="GIFC01007728">
    <property type="protein sequence ID" value="MXU89811.1"/>
    <property type="molecule type" value="Transcribed_RNA"/>
</dbReference>
<accession>A0A6B0UJP0</accession>
<name>A0A6B0UJP0_IXORI</name>
<keyword evidence="1" id="KW-0732">Signal</keyword>
<feature type="signal peptide" evidence="1">
    <location>
        <begin position="1"/>
        <end position="19"/>
    </location>
</feature>
<evidence type="ECO:0000256" key="1">
    <source>
        <dbReference type="SAM" id="SignalP"/>
    </source>
</evidence>
<proteinExistence type="predicted"/>
<organism evidence="2">
    <name type="scientific">Ixodes ricinus</name>
    <name type="common">Common tick</name>
    <name type="synonym">Acarus ricinus</name>
    <dbReference type="NCBI Taxonomy" id="34613"/>
    <lineage>
        <taxon>Eukaryota</taxon>
        <taxon>Metazoa</taxon>
        <taxon>Ecdysozoa</taxon>
        <taxon>Arthropoda</taxon>
        <taxon>Chelicerata</taxon>
        <taxon>Arachnida</taxon>
        <taxon>Acari</taxon>
        <taxon>Parasitiformes</taxon>
        <taxon>Ixodida</taxon>
        <taxon>Ixodoidea</taxon>
        <taxon>Ixodidae</taxon>
        <taxon>Ixodinae</taxon>
        <taxon>Ixodes</taxon>
    </lineage>
</organism>
<dbReference type="AlphaFoldDB" id="A0A6B0UJP0"/>
<evidence type="ECO:0000313" key="2">
    <source>
        <dbReference type="EMBL" id="MXU89811.1"/>
    </source>
</evidence>
<protein>
    <submittedName>
        <fullName evidence="2">Putative secreted protein</fullName>
    </submittedName>
</protein>
<sequence>MLLFTLFSLMELFSRPTNLKVVEDIATDTERRQHNTLSYGALFYVLATVRSKVKAAEVSPPGRARRLSSHFNCARSGGSEALSKTGSPCWRWSFHCTSYDATDIRLCIFV</sequence>
<feature type="chain" id="PRO_5025592267" evidence="1">
    <location>
        <begin position="20"/>
        <end position="110"/>
    </location>
</feature>
<reference evidence="2" key="1">
    <citation type="submission" date="2019-12" db="EMBL/GenBank/DDBJ databases">
        <title>An insight into the sialome of adult female Ixodes ricinus ticks feeding for 6 days.</title>
        <authorList>
            <person name="Perner J."/>
            <person name="Ribeiro J.M.C."/>
        </authorList>
    </citation>
    <scope>NUCLEOTIDE SEQUENCE</scope>
    <source>
        <strain evidence="2">Semi-engorged</strain>
        <tissue evidence="2">Salivary glands</tissue>
    </source>
</reference>